<dbReference type="AlphaFoldDB" id="A0A8D8F642"/>
<keyword evidence="1" id="KW-1133">Transmembrane helix</keyword>
<feature type="transmembrane region" description="Helical" evidence="1">
    <location>
        <begin position="105"/>
        <end position="133"/>
    </location>
</feature>
<sequence length="346" mass="36564">MGPGGAFAVGGLSSDASLPWSDLSRCRSLSFLCFLRSSRSLSFVLSFSLCLCLSFFFFFSVLIRCGSSWSLADAINGSPVSVCSTSELVAVRDAAEATVVGANRLLIVAGAFISGASVLMLTVSGIVTIGPLAPDSCDVTLLSIPNLLSCCRLSFSNELTSAGFVSMPLIVLGKPLLLLLLLLIPAPKLGFESLSNGCESSEPGSPNENIEKLSPVSLSNVFERSNEDENNASVGDVGSTLRTFDSRKSVPSSWRTCSLPVSDRLTAEAVIDALGCFPPRPSKSVGSTVLLPPGMESVGADIDSKLRFKLELDEEDFCFWPPPTAIGSTRRSFLGVSERCFCCCCC</sequence>
<name>A0A8D8F642_CULPI</name>
<evidence type="ECO:0000313" key="2">
    <source>
        <dbReference type="EMBL" id="CAG6460707.1"/>
    </source>
</evidence>
<accession>A0A8D8F642</accession>
<protein>
    <submittedName>
        <fullName evidence="2">(northern house mosquito) hypothetical protein</fullName>
    </submittedName>
</protein>
<proteinExistence type="predicted"/>
<keyword evidence="1" id="KW-0812">Transmembrane</keyword>
<evidence type="ECO:0000256" key="1">
    <source>
        <dbReference type="SAM" id="Phobius"/>
    </source>
</evidence>
<dbReference type="EMBL" id="HBUE01041141">
    <property type="protein sequence ID" value="CAG6460710.1"/>
    <property type="molecule type" value="Transcribed_RNA"/>
</dbReference>
<feature type="transmembrane region" description="Helical" evidence="1">
    <location>
        <begin position="162"/>
        <end position="184"/>
    </location>
</feature>
<reference evidence="2" key="1">
    <citation type="submission" date="2021-05" db="EMBL/GenBank/DDBJ databases">
        <authorList>
            <person name="Alioto T."/>
            <person name="Alioto T."/>
            <person name="Gomez Garrido J."/>
        </authorList>
    </citation>
    <scope>NUCLEOTIDE SEQUENCE</scope>
</reference>
<feature type="transmembrane region" description="Helical" evidence="1">
    <location>
        <begin position="40"/>
        <end position="63"/>
    </location>
</feature>
<dbReference type="EMBL" id="HBUE01041140">
    <property type="protein sequence ID" value="CAG6460707.1"/>
    <property type="molecule type" value="Transcribed_RNA"/>
</dbReference>
<keyword evidence="1" id="KW-0472">Membrane</keyword>
<organism evidence="2">
    <name type="scientific">Culex pipiens</name>
    <name type="common">House mosquito</name>
    <dbReference type="NCBI Taxonomy" id="7175"/>
    <lineage>
        <taxon>Eukaryota</taxon>
        <taxon>Metazoa</taxon>
        <taxon>Ecdysozoa</taxon>
        <taxon>Arthropoda</taxon>
        <taxon>Hexapoda</taxon>
        <taxon>Insecta</taxon>
        <taxon>Pterygota</taxon>
        <taxon>Neoptera</taxon>
        <taxon>Endopterygota</taxon>
        <taxon>Diptera</taxon>
        <taxon>Nematocera</taxon>
        <taxon>Culicoidea</taxon>
        <taxon>Culicidae</taxon>
        <taxon>Culicinae</taxon>
        <taxon>Culicini</taxon>
        <taxon>Culex</taxon>
        <taxon>Culex</taxon>
    </lineage>
</organism>